<dbReference type="Proteomes" id="UP000323583">
    <property type="component" value="Unassembled WGS sequence"/>
</dbReference>
<feature type="non-terminal residue" evidence="1">
    <location>
        <position position="1"/>
    </location>
</feature>
<dbReference type="AlphaFoldDB" id="A0A8B5ZM95"/>
<evidence type="ECO:0000313" key="2">
    <source>
        <dbReference type="Proteomes" id="UP000323583"/>
    </source>
</evidence>
<comment type="caution">
    <text evidence="1">The sequence shown here is derived from an EMBL/GenBank/DDBJ whole genome shotgun (WGS) entry which is preliminary data.</text>
</comment>
<proteinExistence type="predicted"/>
<dbReference type="EMBL" id="VSGZ01000006">
    <property type="protein sequence ID" value="TXY94291.1"/>
    <property type="molecule type" value="Genomic_DNA"/>
</dbReference>
<gene>
    <name evidence="1" type="ORF">FXE67_01365</name>
</gene>
<name>A0A8B5ZM95_VIBCL</name>
<organism evidence="1 2">
    <name type="scientific">Vibrio cholerae</name>
    <dbReference type="NCBI Taxonomy" id="666"/>
    <lineage>
        <taxon>Bacteria</taxon>
        <taxon>Pseudomonadati</taxon>
        <taxon>Pseudomonadota</taxon>
        <taxon>Gammaproteobacteria</taxon>
        <taxon>Vibrionales</taxon>
        <taxon>Vibrionaceae</taxon>
        <taxon>Vibrio</taxon>
    </lineage>
</organism>
<reference evidence="1 2" key="1">
    <citation type="submission" date="2019-06" db="EMBL/GenBank/DDBJ databases">
        <title>Vibrio cholerae phylogeny based on whole-genome sequencing reveals genetic diversity and population strucutre.</title>
        <authorList>
            <person name="Zhiqiu Y."/>
            <person name="Bin L."/>
            <person name="Lingyan J."/>
        </authorList>
    </citation>
    <scope>NUCLEOTIDE SEQUENCE [LARGE SCALE GENOMIC DNA]</scope>
    <source>
        <strain evidence="1 2">N2768</strain>
    </source>
</reference>
<accession>A0A8B5ZM95</accession>
<protein>
    <submittedName>
        <fullName evidence="1">Nitroreductase</fullName>
    </submittedName>
</protein>
<sequence>GVELEPIPWDKVNKVYSINEIKTLGE</sequence>
<evidence type="ECO:0000313" key="1">
    <source>
        <dbReference type="EMBL" id="TXY94291.1"/>
    </source>
</evidence>